<dbReference type="EMBL" id="ML178829">
    <property type="protein sequence ID" value="TFL00312.1"/>
    <property type="molecule type" value="Genomic_DNA"/>
</dbReference>
<accession>A0A5C3QF23</accession>
<feature type="transmembrane region" description="Helical" evidence="2">
    <location>
        <begin position="21"/>
        <end position="39"/>
    </location>
</feature>
<feature type="transmembrane region" description="Helical" evidence="2">
    <location>
        <begin position="119"/>
        <end position="143"/>
    </location>
</feature>
<keyword evidence="2" id="KW-0472">Membrane</keyword>
<protein>
    <submittedName>
        <fullName evidence="3">Uncharacterized protein</fullName>
    </submittedName>
</protein>
<proteinExistence type="predicted"/>
<dbReference type="OrthoDB" id="2750727at2759"/>
<feature type="transmembrane region" description="Helical" evidence="2">
    <location>
        <begin position="166"/>
        <end position="195"/>
    </location>
</feature>
<dbReference type="AlphaFoldDB" id="A0A5C3QF23"/>
<sequence>MHILRWGLIARKRPQRDTPNFWLATALVIQLFVVTFDWASPLAHFVHQLKVNMMEPTTLSFKERRLSVSNWYLFDSNLLVMEVWINGGSDMGPLFFINDILVCWRAMAIWSAARKSRAIVGATFCTLLLTSLASWLTCGSLLLRNTLAHKSTINMNNKIELSRNDVYYVALIYTSTAASIASNFLATGLIGYTAYSRHLNSSSAKSGHPLRAGRVLVYLRESGLFYALIQILRLVLPLTAIRSGPIGTGGPLVMSFRIVSAITIPITAMYSPLLVIIVKYRHSLVDTVQYSSSDGNNPAEPETAHSISAIQFQPNPKRTTDSEGSGHIHEKRIEGTLEHPAAIMEVSSGRGSAIIGDRADG</sequence>
<organism evidence="3 4">
    <name type="scientific">Pterulicium gracile</name>
    <dbReference type="NCBI Taxonomy" id="1884261"/>
    <lineage>
        <taxon>Eukaryota</taxon>
        <taxon>Fungi</taxon>
        <taxon>Dikarya</taxon>
        <taxon>Basidiomycota</taxon>
        <taxon>Agaricomycotina</taxon>
        <taxon>Agaricomycetes</taxon>
        <taxon>Agaricomycetidae</taxon>
        <taxon>Agaricales</taxon>
        <taxon>Pleurotineae</taxon>
        <taxon>Pterulaceae</taxon>
        <taxon>Pterulicium</taxon>
    </lineage>
</organism>
<keyword evidence="2" id="KW-1133">Transmembrane helix</keyword>
<feature type="transmembrane region" description="Helical" evidence="2">
    <location>
        <begin position="91"/>
        <end position="112"/>
    </location>
</feature>
<feature type="transmembrane region" description="Helical" evidence="2">
    <location>
        <begin position="256"/>
        <end position="278"/>
    </location>
</feature>
<evidence type="ECO:0000256" key="1">
    <source>
        <dbReference type="SAM" id="MobiDB-lite"/>
    </source>
</evidence>
<reference evidence="3 4" key="1">
    <citation type="journal article" date="2019" name="Nat. Ecol. Evol.">
        <title>Megaphylogeny resolves global patterns of mushroom evolution.</title>
        <authorList>
            <person name="Varga T."/>
            <person name="Krizsan K."/>
            <person name="Foldi C."/>
            <person name="Dima B."/>
            <person name="Sanchez-Garcia M."/>
            <person name="Sanchez-Ramirez S."/>
            <person name="Szollosi G.J."/>
            <person name="Szarkandi J.G."/>
            <person name="Papp V."/>
            <person name="Albert L."/>
            <person name="Andreopoulos W."/>
            <person name="Angelini C."/>
            <person name="Antonin V."/>
            <person name="Barry K.W."/>
            <person name="Bougher N.L."/>
            <person name="Buchanan P."/>
            <person name="Buyck B."/>
            <person name="Bense V."/>
            <person name="Catcheside P."/>
            <person name="Chovatia M."/>
            <person name="Cooper J."/>
            <person name="Damon W."/>
            <person name="Desjardin D."/>
            <person name="Finy P."/>
            <person name="Geml J."/>
            <person name="Haridas S."/>
            <person name="Hughes K."/>
            <person name="Justo A."/>
            <person name="Karasinski D."/>
            <person name="Kautmanova I."/>
            <person name="Kiss B."/>
            <person name="Kocsube S."/>
            <person name="Kotiranta H."/>
            <person name="LaButti K.M."/>
            <person name="Lechner B.E."/>
            <person name="Liimatainen K."/>
            <person name="Lipzen A."/>
            <person name="Lukacs Z."/>
            <person name="Mihaltcheva S."/>
            <person name="Morgado L.N."/>
            <person name="Niskanen T."/>
            <person name="Noordeloos M.E."/>
            <person name="Ohm R.A."/>
            <person name="Ortiz-Santana B."/>
            <person name="Ovrebo C."/>
            <person name="Racz N."/>
            <person name="Riley R."/>
            <person name="Savchenko A."/>
            <person name="Shiryaev A."/>
            <person name="Soop K."/>
            <person name="Spirin V."/>
            <person name="Szebenyi C."/>
            <person name="Tomsovsky M."/>
            <person name="Tulloss R.E."/>
            <person name="Uehling J."/>
            <person name="Grigoriev I.V."/>
            <person name="Vagvolgyi C."/>
            <person name="Papp T."/>
            <person name="Martin F.M."/>
            <person name="Miettinen O."/>
            <person name="Hibbett D.S."/>
            <person name="Nagy L.G."/>
        </authorList>
    </citation>
    <scope>NUCLEOTIDE SEQUENCE [LARGE SCALE GENOMIC DNA]</scope>
    <source>
        <strain evidence="3 4">CBS 309.79</strain>
    </source>
</reference>
<gene>
    <name evidence="3" type="ORF">BDV98DRAFT_583556</name>
</gene>
<feature type="region of interest" description="Disordered" evidence="1">
    <location>
        <begin position="307"/>
        <end position="328"/>
    </location>
</feature>
<keyword evidence="4" id="KW-1185">Reference proteome</keyword>
<name>A0A5C3QF23_9AGAR</name>
<evidence type="ECO:0000313" key="3">
    <source>
        <dbReference type="EMBL" id="TFL00312.1"/>
    </source>
</evidence>
<dbReference type="Proteomes" id="UP000305067">
    <property type="component" value="Unassembled WGS sequence"/>
</dbReference>
<feature type="transmembrane region" description="Helical" evidence="2">
    <location>
        <begin position="215"/>
        <end position="236"/>
    </location>
</feature>
<keyword evidence="2" id="KW-0812">Transmembrane</keyword>
<feature type="compositionally biased region" description="Polar residues" evidence="1">
    <location>
        <begin position="307"/>
        <end position="317"/>
    </location>
</feature>
<feature type="compositionally biased region" description="Basic and acidic residues" evidence="1">
    <location>
        <begin position="318"/>
        <end position="328"/>
    </location>
</feature>
<evidence type="ECO:0000313" key="4">
    <source>
        <dbReference type="Proteomes" id="UP000305067"/>
    </source>
</evidence>
<evidence type="ECO:0000256" key="2">
    <source>
        <dbReference type="SAM" id="Phobius"/>
    </source>
</evidence>